<dbReference type="GeneID" id="1444014"/>
<proteinExistence type="predicted"/>
<evidence type="ECO:0000313" key="2">
    <source>
        <dbReference type="Proteomes" id="UP000617544"/>
    </source>
</evidence>
<evidence type="ECO:0000313" key="1">
    <source>
        <dbReference type="EMBL" id="HII61531.1"/>
    </source>
</evidence>
<gene>
    <name evidence="1" type="ORF">HA331_07305</name>
</gene>
<organism evidence="1 2">
    <name type="scientific">Pyrococcus horikoshii</name>
    <dbReference type="NCBI Taxonomy" id="53953"/>
    <lineage>
        <taxon>Archaea</taxon>
        <taxon>Methanobacteriati</taxon>
        <taxon>Methanobacteriota</taxon>
        <taxon>Thermococci</taxon>
        <taxon>Thermococcales</taxon>
        <taxon>Thermococcaceae</taxon>
        <taxon>Pyrococcus</taxon>
    </lineage>
</organism>
<dbReference type="AlphaFoldDB" id="A0A832T6P8"/>
<sequence length="230" mass="26922">MKEKLRRIRDSHRDFENLIPEIAKGSRDAISKAYVLINNEIRDISEILDEAFKIGREFKETTEETMKLIIQMKGILDEVLINFNDVDKLRFSLRKLLNFNRSFDYIITENLSTLITYAEFAEIIEKGAVPSSILDKINKIEEFTKQVNTLIKFLKMLYDKPSDIFKVEFSIRKANQMGMKWVNIWYLERETGLNGDEIREILEALTLIGVTERAERGGESVYRIRDLGED</sequence>
<dbReference type="RefSeq" id="WP_048053035.1">
    <property type="nucleotide sequence ID" value="NZ_DUJN01000007.1"/>
</dbReference>
<protein>
    <submittedName>
        <fullName evidence="1">Uncharacterized protein</fullName>
    </submittedName>
</protein>
<dbReference type="EMBL" id="DUJN01000007">
    <property type="protein sequence ID" value="HII61531.1"/>
    <property type="molecule type" value="Genomic_DNA"/>
</dbReference>
<dbReference type="Proteomes" id="UP000617544">
    <property type="component" value="Unassembled WGS sequence"/>
</dbReference>
<reference evidence="1" key="1">
    <citation type="journal article" date="2020" name="bioRxiv">
        <title>A rank-normalized archaeal taxonomy based on genome phylogeny resolves widespread incomplete and uneven classifications.</title>
        <authorList>
            <person name="Rinke C."/>
            <person name="Chuvochina M."/>
            <person name="Mussig A.J."/>
            <person name="Chaumeil P.-A."/>
            <person name="Waite D.W."/>
            <person name="Whitman W.B."/>
            <person name="Parks D.H."/>
            <person name="Hugenholtz P."/>
        </authorList>
    </citation>
    <scope>NUCLEOTIDE SEQUENCE</scope>
    <source>
        <strain evidence="1">UBA8834</strain>
    </source>
</reference>
<accession>A0A832T6P8</accession>
<comment type="caution">
    <text evidence="1">The sequence shown here is derived from an EMBL/GenBank/DDBJ whole genome shotgun (WGS) entry which is preliminary data.</text>
</comment>
<name>A0A832T6P8_PYRHR</name>